<evidence type="ECO:0000256" key="3">
    <source>
        <dbReference type="SAM" id="Phobius"/>
    </source>
</evidence>
<feature type="transmembrane region" description="Helical" evidence="3">
    <location>
        <begin position="209"/>
        <end position="225"/>
    </location>
</feature>
<dbReference type="PANTHER" id="PTHR36927">
    <property type="entry name" value="BLR4337 PROTEIN"/>
    <property type="match status" value="1"/>
</dbReference>
<dbReference type="Pfam" id="PF01757">
    <property type="entry name" value="Acyl_transf_3"/>
    <property type="match status" value="1"/>
</dbReference>
<dbReference type="Proteomes" id="UP001139179">
    <property type="component" value="Unassembled WGS sequence"/>
</dbReference>
<keyword evidence="3" id="KW-0472">Membrane</keyword>
<protein>
    <submittedName>
        <fullName evidence="5">Acyltransferase family protein</fullName>
    </submittedName>
</protein>
<keyword evidence="6" id="KW-1185">Reference proteome</keyword>
<dbReference type="EMBL" id="JAMBOL010000004">
    <property type="protein sequence ID" value="MCM3713890.1"/>
    <property type="molecule type" value="Genomic_DNA"/>
</dbReference>
<feature type="transmembrane region" description="Helical" evidence="3">
    <location>
        <begin position="237"/>
        <end position="255"/>
    </location>
</feature>
<comment type="caution">
    <text evidence="5">The sequence shown here is derived from an EMBL/GenBank/DDBJ whole genome shotgun (WGS) entry which is preliminary data.</text>
</comment>
<keyword evidence="3" id="KW-0812">Transmembrane</keyword>
<feature type="transmembrane region" description="Helical" evidence="3">
    <location>
        <begin position="88"/>
        <end position="107"/>
    </location>
</feature>
<name>A0A9X2DQ85_9BACI</name>
<dbReference type="RefSeq" id="WP_251222693.1">
    <property type="nucleotide sequence ID" value="NZ_JAMBOL010000004.1"/>
</dbReference>
<keyword evidence="3" id="KW-1133">Transmembrane helix</keyword>
<evidence type="ECO:0000256" key="1">
    <source>
        <dbReference type="ARBA" id="ARBA00004370"/>
    </source>
</evidence>
<reference evidence="5" key="1">
    <citation type="submission" date="2022-05" db="EMBL/GenBank/DDBJ databases">
        <title>Comparative Genomics of Spacecraft Associated Microbes.</title>
        <authorList>
            <person name="Tran M.T."/>
            <person name="Wright A."/>
            <person name="Seuylemezian A."/>
            <person name="Eisen J."/>
            <person name="Coil D."/>
        </authorList>
    </citation>
    <scope>NUCLEOTIDE SEQUENCE</scope>
    <source>
        <strain evidence="5">214.1.1</strain>
    </source>
</reference>
<keyword evidence="5" id="KW-0012">Acyltransferase</keyword>
<dbReference type="InterPro" id="IPR050623">
    <property type="entry name" value="Glucan_succinyl_AcylTrfase"/>
</dbReference>
<comment type="subcellular location">
    <subcellularLocation>
        <location evidence="1">Membrane</location>
    </subcellularLocation>
</comment>
<comment type="similarity">
    <text evidence="2">Belongs to the acyltransferase 3 family.</text>
</comment>
<dbReference type="GO" id="GO:0016747">
    <property type="term" value="F:acyltransferase activity, transferring groups other than amino-acyl groups"/>
    <property type="evidence" value="ECO:0007669"/>
    <property type="project" value="InterPro"/>
</dbReference>
<dbReference type="AlphaFoldDB" id="A0A9X2DQ85"/>
<gene>
    <name evidence="5" type="ORF">M3202_07315</name>
</gene>
<feature type="transmembrane region" description="Helical" evidence="3">
    <location>
        <begin position="261"/>
        <end position="282"/>
    </location>
</feature>
<keyword evidence="5" id="KW-0808">Transferase</keyword>
<evidence type="ECO:0000313" key="5">
    <source>
        <dbReference type="EMBL" id="MCM3713890.1"/>
    </source>
</evidence>
<accession>A0A9X2DQ85</accession>
<evidence type="ECO:0000313" key="6">
    <source>
        <dbReference type="Proteomes" id="UP001139179"/>
    </source>
</evidence>
<feature type="transmembrane region" description="Helical" evidence="3">
    <location>
        <begin position="294"/>
        <end position="315"/>
    </location>
</feature>
<feature type="transmembrane region" description="Helical" evidence="3">
    <location>
        <begin position="51"/>
        <end position="68"/>
    </location>
</feature>
<evidence type="ECO:0000256" key="2">
    <source>
        <dbReference type="ARBA" id="ARBA00007400"/>
    </source>
</evidence>
<proteinExistence type="inferred from homology"/>
<evidence type="ECO:0000259" key="4">
    <source>
        <dbReference type="Pfam" id="PF01757"/>
    </source>
</evidence>
<feature type="domain" description="Acyltransferase 3" evidence="4">
    <location>
        <begin position="6"/>
        <end position="345"/>
    </location>
</feature>
<feature type="transmembrane region" description="Helical" evidence="3">
    <location>
        <begin position="327"/>
        <end position="348"/>
    </location>
</feature>
<sequence>MKSRLVYLDNIKVALILLVVAHHAGQSYGPIDDWPLASTEKSMILGPFFDVNGAFFMGLFFLISAYFIPASIDKRGVYSFLKSRFIRLVIPFTFVVIVIFGPITYFVDGISGSFWKYMIYDYIGKLDFEVGHLWFISLLFFFSVCYVLKRVIIRTPSKHELSVEKTLGHKELFLFSILLIFSNFIIRIWFPVGEWVSIFPFMPVEVGRLPQYISFFAFGILAYRYNWLGNISISTGVIWMVIGILAALMQFVNVLTGIQSLFIWTIIEGFIGVGLIIGILVIGREYWNNRRKLLAFMAGNVFTVYIIHIFIVYALQGVMEEISSGALTKFFIVTILSIILSFLFSYLIKKIAFLEKIL</sequence>
<dbReference type="InterPro" id="IPR002656">
    <property type="entry name" value="Acyl_transf_3_dom"/>
</dbReference>
<organism evidence="5 6">
    <name type="scientific">Halalkalibacter oceani</name>
    <dbReference type="NCBI Taxonomy" id="1653776"/>
    <lineage>
        <taxon>Bacteria</taxon>
        <taxon>Bacillati</taxon>
        <taxon>Bacillota</taxon>
        <taxon>Bacilli</taxon>
        <taxon>Bacillales</taxon>
        <taxon>Bacillaceae</taxon>
        <taxon>Halalkalibacter</taxon>
    </lineage>
</organism>
<dbReference type="PANTHER" id="PTHR36927:SF4">
    <property type="entry name" value="BLR5718 PROTEIN"/>
    <property type="match status" value="1"/>
</dbReference>
<feature type="transmembrane region" description="Helical" evidence="3">
    <location>
        <begin position="172"/>
        <end position="189"/>
    </location>
</feature>
<feature type="transmembrane region" description="Helical" evidence="3">
    <location>
        <begin position="132"/>
        <end position="152"/>
    </location>
</feature>